<accession>Q1LBS8</accession>
<name>Q1LBS8_CUPMC</name>
<dbReference type="InterPro" id="IPR012340">
    <property type="entry name" value="NA-bd_OB-fold"/>
</dbReference>
<dbReference type="AlphaFoldDB" id="Q1LBS8"/>
<sequence>MTLEALIVDGERAYPPRESEFTKEFWSELAQGRWITTQCTDCGKATFPPKLVCPHCWSTQVEWKALGATGTLYSWTRIHAAPAVFAAEAPYACGIVDLDCGIRLACRLVEDDGVPLTIGQPVEMVVLQYKDGPLFAARPRN</sequence>
<dbReference type="eggNOG" id="COG1545">
    <property type="taxonomic scope" value="Bacteria"/>
</dbReference>
<reference evidence="4" key="1">
    <citation type="journal article" date="2010" name="PLoS ONE">
        <title>The complete genome sequence of Cupriavidus metallidurans strain CH34, a master survivalist in harsh and anthropogenic environments.</title>
        <authorList>
            <person name="Janssen P.J."/>
            <person name="Van Houdt R."/>
            <person name="Moors H."/>
            <person name="Monsieurs P."/>
            <person name="Morin N."/>
            <person name="Michaux A."/>
            <person name="Benotmane M.A."/>
            <person name="Leys N."/>
            <person name="Vallaeys T."/>
            <person name="Lapidus A."/>
            <person name="Monchy S."/>
            <person name="Medigue C."/>
            <person name="Taghavi S."/>
            <person name="McCorkle S."/>
            <person name="Dunn J."/>
            <person name="van der Lelie D."/>
            <person name="Mergeay M."/>
        </authorList>
    </citation>
    <scope>NUCLEOTIDE SEQUENCE [LARGE SCALE GENOMIC DNA]</scope>
    <source>
        <strain evidence="4">ATCC 43123 / DSM 2839 / NBRC 102507 / CH34</strain>
    </source>
</reference>
<feature type="domain" description="ChsH2 C-terminal OB-fold" evidence="1">
    <location>
        <begin position="63"/>
        <end position="126"/>
    </location>
</feature>
<evidence type="ECO:0000313" key="3">
    <source>
        <dbReference type="EMBL" id="ABF12398.1"/>
    </source>
</evidence>
<gene>
    <name evidence="3" type="ordered locus">Rmet_5539</name>
</gene>
<dbReference type="KEGG" id="rme:Rmet_5539"/>
<dbReference type="InterPro" id="IPR052513">
    <property type="entry name" value="Thioester_dehydratase-like"/>
</dbReference>
<evidence type="ECO:0000259" key="1">
    <source>
        <dbReference type="Pfam" id="PF01796"/>
    </source>
</evidence>
<dbReference type="Proteomes" id="UP000002429">
    <property type="component" value="Plasmid megaplasmid"/>
</dbReference>
<dbReference type="RefSeq" id="WP_011519944.1">
    <property type="nucleotide sequence ID" value="NC_007974.2"/>
</dbReference>
<organism evidence="3 4">
    <name type="scientific">Cupriavidus metallidurans (strain ATCC 43123 / DSM 2839 / NBRC 102507 / CH34)</name>
    <name type="common">Ralstonia metallidurans</name>
    <dbReference type="NCBI Taxonomy" id="266264"/>
    <lineage>
        <taxon>Bacteria</taxon>
        <taxon>Pseudomonadati</taxon>
        <taxon>Pseudomonadota</taxon>
        <taxon>Betaproteobacteria</taxon>
        <taxon>Burkholderiales</taxon>
        <taxon>Burkholderiaceae</taxon>
        <taxon>Cupriavidus</taxon>
    </lineage>
</organism>
<protein>
    <recommendedName>
        <fullName evidence="5">DNA-binding protein</fullName>
    </recommendedName>
</protein>
<dbReference type="HOGENOM" id="CLU_119412_1_2_4"/>
<geneLocation type="plasmid" evidence="3 4">
    <name>megaplasmid</name>
</geneLocation>
<keyword evidence="4" id="KW-1185">Reference proteome</keyword>
<dbReference type="PANTHER" id="PTHR34075">
    <property type="entry name" value="BLR3430 PROTEIN"/>
    <property type="match status" value="1"/>
</dbReference>
<evidence type="ECO:0000259" key="2">
    <source>
        <dbReference type="Pfam" id="PF12172"/>
    </source>
</evidence>
<dbReference type="InterPro" id="IPR022002">
    <property type="entry name" value="ChsH2_Znr"/>
</dbReference>
<proteinExistence type="predicted"/>
<evidence type="ECO:0000313" key="4">
    <source>
        <dbReference type="Proteomes" id="UP000002429"/>
    </source>
</evidence>
<keyword evidence="3" id="KW-0614">Plasmid</keyword>
<evidence type="ECO:0008006" key="5">
    <source>
        <dbReference type="Google" id="ProtNLM"/>
    </source>
</evidence>
<dbReference type="SUPFAM" id="SSF50249">
    <property type="entry name" value="Nucleic acid-binding proteins"/>
    <property type="match status" value="1"/>
</dbReference>
<dbReference type="InterPro" id="IPR002878">
    <property type="entry name" value="ChsH2_C"/>
</dbReference>
<dbReference type="Pfam" id="PF12172">
    <property type="entry name" value="zf-ChsH2"/>
    <property type="match status" value="1"/>
</dbReference>
<dbReference type="EMBL" id="CP000353">
    <property type="protein sequence ID" value="ABF12398.1"/>
    <property type="molecule type" value="Genomic_DNA"/>
</dbReference>
<dbReference type="PANTHER" id="PTHR34075:SF5">
    <property type="entry name" value="BLR3430 PROTEIN"/>
    <property type="match status" value="1"/>
</dbReference>
<dbReference type="Gene3D" id="6.10.30.10">
    <property type="match status" value="1"/>
</dbReference>
<dbReference type="Pfam" id="PF01796">
    <property type="entry name" value="OB_ChsH2_C"/>
    <property type="match status" value="1"/>
</dbReference>
<feature type="domain" description="ChsH2 rubredoxin-like zinc ribbon" evidence="2">
    <location>
        <begin position="26"/>
        <end position="62"/>
    </location>
</feature>